<proteinExistence type="predicted"/>
<protein>
    <submittedName>
        <fullName evidence="3">Stage III sporulation protein AH</fullName>
    </submittedName>
</protein>
<gene>
    <name evidence="3" type="ORF">SAMN05216225_1001447</name>
</gene>
<feature type="transmembrane region" description="Helical" evidence="2">
    <location>
        <begin position="7"/>
        <end position="25"/>
    </location>
</feature>
<evidence type="ECO:0000256" key="1">
    <source>
        <dbReference type="SAM" id="MobiDB-lite"/>
    </source>
</evidence>
<evidence type="ECO:0000313" key="3">
    <source>
        <dbReference type="EMBL" id="SHF59780.1"/>
    </source>
</evidence>
<dbReference type="STRING" id="930117.SAMN05216225_1001447"/>
<dbReference type="OrthoDB" id="2939102at2"/>
<dbReference type="InterPro" id="IPR024232">
    <property type="entry name" value="SpoIIIAH"/>
</dbReference>
<keyword evidence="2" id="KW-1133">Transmembrane helix</keyword>
<dbReference type="Proteomes" id="UP000183988">
    <property type="component" value="Unassembled WGS sequence"/>
</dbReference>
<evidence type="ECO:0000256" key="2">
    <source>
        <dbReference type="SAM" id="Phobius"/>
    </source>
</evidence>
<name>A0A1M5CYJ3_9BACI</name>
<accession>A0A1M5CYJ3</accession>
<keyword evidence="2" id="KW-0472">Membrane</keyword>
<feature type="region of interest" description="Disordered" evidence="1">
    <location>
        <begin position="40"/>
        <end position="63"/>
    </location>
</feature>
<reference evidence="3 4" key="1">
    <citation type="submission" date="2016-11" db="EMBL/GenBank/DDBJ databases">
        <authorList>
            <person name="Jaros S."/>
            <person name="Januszkiewicz K."/>
            <person name="Wedrychowicz H."/>
        </authorList>
    </citation>
    <scope>NUCLEOTIDE SEQUENCE [LARGE SCALE GENOMIC DNA]</scope>
    <source>
        <strain evidence="3 4">IBRC-M 10683</strain>
    </source>
</reference>
<dbReference type="Gene3D" id="1.10.287.4300">
    <property type="entry name" value="Stage III sporulation protein AH-like"/>
    <property type="match status" value="1"/>
</dbReference>
<evidence type="ECO:0000313" key="4">
    <source>
        <dbReference type="Proteomes" id="UP000183988"/>
    </source>
</evidence>
<keyword evidence="4" id="KW-1185">Reference proteome</keyword>
<dbReference type="RefSeq" id="WP_072887548.1">
    <property type="nucleotide sequence ID" value="NZ_FQVW01000001.1"/>
</dbReference>
<dbReference type="EMBL" id="FQVW01000001">
    <property type="protein sequence ID" value="SHF59780.1"/>
    <property type="molecule type" value="Genomic_DNA"/>
</dbReference>
<dbReference type="Pfam" id="PF12685">
    <property type="entry name" value="SpoIIIAH"/>
    <property type="match status" value="1"/>
</dbReference>
<dbReference type="AlphaFoldDB" id="A0A1M5CYJ3"/>
<dbReference type="InterPro" id="IPR038503">
    <property type="entry name" value="SpoIIIAH_sf"/>
</dbReference>
<sequence>MLKKQTVWLLTMLSLMIVLSVYYMTQEPQDVAYINSGEEANDSDTEHVSSNTTDTDVDGDASVDDVSNLGRDELFTTIRMDLQDERSAKKSRLEEIIESSSATAEEKKNALSEIDVIEQIETKETILEESILASNEYQDVLVRNDGEVVHVHVKVDELSRTETVNIMQMVYDEFGEVTVDVNFQPTTTES</sequence>
<keyword evidence="2" id="KW-0812">Transmembrane</keyword>
<organism evidence="3 4">
    <name type="scientific">Ornithinibacillus halophilus</name>
    <dbReference type="NCBI Taxonomy" id="930117"/>
    <lineage>
        <taxon>Bacteria</taxon>
        <taxon>Bacillati</taxon>
        <taxon>Bacillota</taxon>
        <taxon>Bacilli</taxon>
        <taxon>Bacillales</taxon>
        <taxon>Bacillaceae</taxon>
        <taxon>Ornithinibacillus</taxon>
    </lineage>
</organism>